<evidence type="ECO:0000313" key="3">
    <source>
        <dbReference type="Proteomes" id="UP000193685"/>
    </source>
</evidence>
<gene>
    <name evidence="2" type="ORF">BCR37DRAFT_383486</name>
</gene>
<protein>
    <submittedName>
        <fullName evidence="2">Uncharacterized protein</fullName>
    </submittedName>
</protein>
<feature type="region of interest" description="Disordered" evidence="1">
    <location>
        <begin position="55"/>
        <end position="75"/>
    </location>
</feature>
<keyword evidence="3" id="KW-1185">Reference proteome</keyword>
<name>A0A1Y2EZ14_PROLT</name>
<dbReference type="RefSeq" id="XP_040722619.1">
    <property type="nucleotide sequence ID" value="XM_040870066.1"/>
</dbReference>
<reference evidence="2 3" key="1">
    <citation type="submission" date="2016-07" db="EMBL/GenBank/DDBJ databases">
        <title>Pervasive Adenine N6-methylation of Active Genes in Fungi.</title>
        <authorList>
            <consortium name="DOE Joint Genome Institute"/>
            <person name="Mondo S.J."/>
            <person name="Dannebaum R.O."/>
            <person name="Kuo R.C."/>
            <person name="Labutti K."/>
            <person name="Haridas S."/>
            <person name="Kuo A."/>
            <person name="Salamov A."/>
            <person name="Ahrendt S.R."/>
            <person name="Lipzen A."/>
            <person name="Sullivan W."/>
            <person name="Andreopoulos W.B."/>
            <person name="Clum A."/>
            <person name="Lindquist E."/>
            <person name="Daum C."/>
            <person name="Ramamoorthy G.K."/>
            <person name="Gryganskyi A."/>
            <person name="Culley D."/>
            <person name="Magnuson J.K."/>
            <person name="James T.Y."/>
            <person name="O'Malley M.A."/>
            <person name="Stajich J.E."/>
            <person name="Spatafora J.W."/>
            <person name="Visel A."/>
            <person name="Grigoriev I.V."/>
        </authorList>
    </citation>
    <scope>NUCLEOTIDE SEQUENCE [LARGE SCALE GENOMIC DNA]</scope>
    <source>
        <strain evidence="2 3">12-1054</strain>
    </source>
</reference>
<dbReference type="EMBL" id="MCFI01000023">
    <property type="protein sequence ID" value="ORY76356.1"/>
    <property type="molecule type" value="Genomic_DNA"/>
</dbReference>
<comment type="caution">
    <text evidence="2">The sequence shown here is derived from an EMBL/GenBank/DDBJ whole genome shotgun (WGS) entry which is preliminary data.</text>
</comment>
<evidence type="ECO:0000256" key="1">
    <source>
        <dbReference type="SAM" id="MobiDB-lite"/>
    </source>
</evidence>
<dbReference type="Proteomes" id="UP000193685">
    <property type="component" value="Unassembled WGS sequence"/>
</dbReference>
<evidence type="ECO:0000313" key="2">
    <source>
        <dbReference type="EMBL" id="ORY76356.1"/>
    </source>
</evidence>
<sequence length="75" mass="8086">MQSSLALALPSSSRSSCNPLSRMSLMDIRGQPSAVFCSLVYNSLSTLSPCQSPVLSASHLRPSSPRSLHIHMSQR</sequence>
<dbReference type="AlphaFoldDB" id="A0A1Y2EZ14"/>
<dbReference type="GeneID" id="63786665"/>
<organism evidence="2 3">
    <name type="scientific">Protomyces lactucae-debilis</name>
    <dbReference type="NCBI Taxonomy" id="2754530"/>
    <lineage>
        <taxon>Eukaryota</taxon>
        <taxon>Fungi</taxon>
        <taxon>Dikarya</taxon>
        <taxon>Ascomycota</taxon>
        <taxon>Taphrinomycotina</taxon>
        <taxon>Taphrinomycetes</taxon>
        <taxon>Taphrinales</taxon>
        <taxon>Protomycetaceae</taxon>
        <taxon>Protomyces</taxon>
    </lineage>
</organism>
<proteinExistence type="predicted"/>
<accession>A0A1Y2EZ14</accession>